<keyword evidence="4" id="KW-0378">Hydrolase</keyword>
<dbReference type="PANTHER" id="PTHR24250:SF65">
    <property type="entry name" value="CHYMOTRYPSINOGEN B"/>
    <property type="match status" value="1"/>
</dbReference>
<dbReference type="CDD" id="cd00190">
    <property type="entry name" value="Tryp_SPc"/>
    <property type="match status" value="1"/>
</dbReference>
<keyword evidence="2" id="KW-0964">Secreted</keyword>
<dbReference type="InterPro" id="IPR009003">
    <property type="entry name" value="Peptidase_S1_PA"/>
</dbReference>
<dbReference type="InterPro" id="IPR001254">
    <property type="entry name" value="Trypsin_dom"/>
</dbReference>
<evidence type="ECO:0000256" key="6">
    <source>
        <dbReference type="ARBA" id="ARBA00023145"/>
    </source>
</evidence>
<keyword evidence="7" id="KW-1015">Disulfide bond</keyword>
<dbReference type="Proteomes" id="UP001623349">
    <property type="component" value="Unassembled WGS sequence"/>
</dbReference>
<proteinExistence type="predicted"/>
<keyword evidence="3" id="KW-0645">Protease</keyword>
<dbReference type="EMBL" id="BAAFST010000008">
    <property type="protein sequence ID" value="GAB1293674.1"/>
    <property type="molecule type" value="Genomic_DNA"/>
</dbReference>
<dbReference type="PANTHER" id="PTHR24250">
    <property type="entry name" value="CHYMOTRYPSIN-RELATED"/>
    <property type="match status" value="1"/>
</dbReference>
<evidence type="ECO:0000256" key="2">
    <source>
        <dbReference type="ARBA" id="ARBA00022525"/>
    </source>
</evidence>
<comment type="caution">
    <text evidence="9">The sequence shown here is derived from an EMBL/GenBank/DDBJ whole genome shotgun (WGS) entry which is preliminary data.</text>
</comment>
<evidence type="ECO:0000256" key="3">
    <source>
        <dbReference type="ARBA" id="ARBA00022670"/>
    </source>
</evidence>
<evidence type="ECO:0000259" key="8">
    <source>
        <dbReference type="PROSITE" id="PS50240"/>
    </source>
</evidence>
<dbReference type="SUPFAM" id="SSF50494">
    <property type="entry name" value="Trypsin-like serine proteases"/>
    <property type="match status" value="1"/>
</dbReference>
<evidence type="ECO:0000256" key="5">
    <source>
        <dbReference type="ARBA" id="ARBA00022825"/>
    </source>
</evidence>
<name>A0ABQ0F321_APOSI</name>
<accession>A0ABQ0F321</accession>
<gene>
    <name evidence="9" type="ORF">APTSU1_000890600</name>
</gene>
<organism evidence="9 10">
    <name type="scientific">Apodemus speciosus</name>
    <name type="common">Large Japanese field mouse</name>
    <dbReference type="NCBI Taxonomy" id="105296"/>
    <lineage>
        <taxon>Eukaryota</taxon>
        <taxon>Metazoa</taxon>
        <taxon>Chordata</taxon>
        <taxon>Craniata</taxon>
        <taxon>Vertebrata</taxon>
        <taxon>Euteleostomi</taxon>
        <taxon>Mammalia</taxon>
        <taxon>Eutheria</taxon>
        <taxon>Euarchontoglires</taxon>
        <taxon>Glires</taxon>
        <taxon>Rodentia</taxon>
        <taxon>Myomorpha</taxon>
        <taxon>Muroidea</taxon>
        <taxon>Muridae</taxon>
        <taxon>Murinae</taxon>
        <taxon>Apodemus</taxon>
    </lineage>
</organism>
<evidence type="ECO:0000256" key="7">
    <source>
        <dbReference type="ARBA" id="ARBA00023157"/>
    </source>
</evidence>
<evidence type="ECO:0000256" key="4">
    <source>
        <dbReference type="ARBA" id="ARBA00022801"/>
    </source>
</evidence>
<evidence type="ECO:0000313" key="10">
    <source>
        <dbReference type="Proteomes" id="UP001623349"/>
    </source>
</evidence>
<protein>
    <submittedName>
        <fullName evidence="9">Chymotrypsinogen B</fullName>
    </submittedName>
</protein>
<keyword evidence="5" id="KW-0720">Serine protease</keyword>
<dbReference type="PROSITE" id="PS50240">
    <property type="entry name" value="TRYPSIN_DOM"/>
    <property type="match status" value="1"/>
</dbReference>
<dbReference type="Gene3D" id="2.40.10.10">
    <property type="entry name" value="Trypsin-like serine proteases"/>
    <property type="match status" value="2"/>
</dbReference>
<dbReference type="SMART" id="SM00020">
    <property type="entry name" value="Tryp_SPc"/>
    <property type="match status" value="1"/>
</dbReference>
<reference evidence="9 10" key="1">
    <citation type="submission" date="2024-08" db="EMBL/GenBank/DDBJ databases">
        <title>The draft genome of Apodemus speciosus.</title>
        <authorList>
            <person name="Nabeshima K."/>
            <person name="Suzuki S."/>
            <person name="Onuma M."/>
        </authorList>
    </citation>
    <scope>NUCLEOTIDE SEQUENCE [LARGE SCALE GENOMIC DNA]</scope>
    <source>
        <strain evidence="9">IB14-021</strain>
    </source>
</reference>
<dbReference type="InterPro" id="IPR043504">
    <property type="entry name" value="Peptidase_S1_PA_chymotrypsin"/>
</dbReference>
<keyword evidence="6" id="KW-0865">Zymogen</keyword>
<sequence length="170" mass="17707">MLFLAPGPGRCPCSTALASISAASSAKTGWSLLPTAGSSETSDVVVAGEFDQGSNEENVQVLKIAKVFKNSKFNMFTVSNDITLLKLATPAQFSETVSAVCLPSVDDDFPAGTLCATTGWGKTKYDAPRTPDKLQQAALPIVSADECKEYWGSKINDVAAGASGVSSCME</sequence>
<evidence type="ECO:0000256" key="1">
    <source>
        <dbReference type="ARBA" id="ARBA00004613"/>
    </source>
</evidence>
<dbReference type="Pfam" id="PF00089">
    <property type="entry name" value="Trypsin"/>
    <property type="match status" value="1"/>
</dbReference>
<evidence type="ECO:0000313" key="9">
    <source>
        <dbReference type="EMBL" id="GAB1293674.1"/>
    </source>
</evidence>
<comment type="subcellular location">
    <subcellularLocation>
        <location evidence="1">Secreted</location>
    </subcellularLocation>
</comment>
<keyword evidence="10" id="KW-1185">Reference proteome</keyword>
<feature type="domain" description="Peptidase S1" evidence="8">
    <location>
        <begin position="1"/>
        <end position="170"/>
    </location>
</feature>